<evidence type="ECO:0000313" key="11">
    <source>
        <dbReference type="EMBL" id="RHD73481.1"/>
    </source>
</evidence>
<evidence type="ECO:0000313" key="18">
    <source>
        <dbReference type="Proteomes" id="UP000450599"/>
    </source>
</evidence>
<evidence type="ECO:0000313" key="20">
    <source>
        <dbReference type="Proteomes" id="UP000501982"/>
    </source>
</evidence>
<evidence type="ECO:0000313" key="9">
    <source>
        <dbReference type="EMBL" id="MRZ07435.1"/>
    </source>
</evidence>
<reference evidence="11 16" key="2">
    <citation type="submission" date="2018-08" db="EMBL/GenBank/DDBJ databases">
        <title>A genome reference for cultivated species of the human gut microbiota.</title>
        <authorList>
            <person name="Zou Y."/>
            <person name="Xue W."/>
            <person name="Luo G."/>
        </authorList>
    </citation>
    <scope>NUCLEOTIDE SEQUENCE [LARGE SCALE GENOMIC DNA]</scope>
    <source>
        <strain evidence="11 16">AM30-4</strain>
    </source>
</reference>
<dbReference type="EMBL" id="WKMW01000019">
    <property type="protein sequence ID" value="MRY85969.1"/>
    <property type="molecule type" value="Genomic_DNA"/>
</dbReference>
<protein>
    <submittedName>
        <fullName evidence="6 8">DNA-binding protein</fullName>
    </submittedName>
    <submittedName>
        <fullName evidence="4">Putative DNA-binding protein</fullName>
    </submittedName>
</protein>
<evidence type="ECO:0000313" key="6">
    <source>
        <dbReference type="EMBL" id="MDB9005801.1"/>
    </source>
</evidence>
<evidence type="ECO:0000313" key="16">
    <source>
        <dbReference type="Proteomes" id="UP000284660"/>
    </source>
</evidence>
<reference evidence="10 20" key="5">
    <citation type="submission" date="2020-04" db="EMBL/GenBank/DDBJ databases">
        <title>Complete Genomes and Methylome analysis of CBBP consortium that reverse antibiotic-induced susceptibility to vancomycin-resistant Enterococcus faecium infection.</title>
        <authorList>
            <person name="Fomenkov A."/>
            <person name="Zhang Z."/>
            <person name="Pamer E."/>
            <person name="Roberts R.J."/>
        </authorList>
    </citation>
    <scope>NUCLEOTIDE SEQUENCE [LARGE SCALE GENOMIC DNA]</scope>
    <source>
        <strain evidence="20">CBBP</strain>
        <strain evidence="10">CBBP-1</strain>
    </source>
</reference>
<reference evidence="18 19" key="3">
    <citation type="journal article" date="2019" name="Nat. Med.">
        <title>A library of human gut bacterial isolates paired with longitudinal multiomics data enables mechanistic microbiome research.</title>
        <authorList>
            <person name="Poyet M."/>
            <person name="Groussin M."/>
            <person name="Gibbons S.M."/>
            <person name="Avila-Pacheco J."/>
            <person name="Jiang X."/>
            <person name="Kearney S.M."/>
            <person name="Perrotta A.R."/>
            <person name="Berdy B."/>
            <person name="Zhao S."/>
            <person name="Lieberman T.D."/>
            <person name="Swanson P.K."/>
            <person name="Smith M."/>
            <person name="Roesemann S."/>
            <person name="Alexander J.E."/>
            <person name="Rich S.A."/>
            <person name="Livny J."/>
            <person name="Vlamakis H."/>
            <person name="Clish C."/>
            <person name="Bullock K."/>
            <person name="Deik A."/>
            <person name="Scott J."/>
            <person name="Pierce K.A."/>
            <person name="Xavier R.J."/>
            <person name="Alm E.J."/>
        </authorList>
    </citation>
    <scope>NUCLEOTIDE SEQUENCE [LARGE SCALE GENOMIC DNA]</scope>
    <source>
        <strain evidence="9 19">BIOML-A10</strain>
        <strain evidence="8 18">BIOML-A11</strain>
    </source>
</reference>
<dbReference type="NCBIfam" id="TIGR01201">
    <property type="entry name" value="HU_rel"/>
    <property type="match status" value="1"/>
</dbReference>
<dbReference type="EMBL" id="JAQMPJ010000010">
    <property type="protein sequence ID" value="MDB9005801.1"/>
    <property type="molecule type" value="Genomic_DNA"/>
</dbReference>
<feature type="domain" description="HU" evidence="3">
    <location>
        <begin position="8"/>
        <end position="123"/>
    </location>
</feature>
<gene>
    <name evidence="11" type="ORF">DW782_13825</name>
    <name evidence="4" type="ORF">ERS852429_00166</name>
    <name evidence="5" type="ORF">ERS852560_03251</name>
    <name evidence="12" type="ORF">FSA05_03435</name>
    <name evidence="9" type="ORF">GKD54_14710</name>
    <name evidence="8" type="ORF">GKD58_17220</name>
    <name evidence="10" type="ORF">HHO38_07855</name>
    <name evidence="13" type="ORF">P2T59_02875</name>
    <name evidence="6" type="ORF">PN599_12390</name>
    <name evidence="7" type="ORF">PN612_18385</name>
</gene>
<dbReference type="AlphaFoldDB" id="A0A173R1N2"/>
<dbReference type="EMBL" id="CZBM01000015">
    <property type="protein sequence ID" value="CUQ47903.1"/>
    <property type="molecule type" value="Genomic_DNA"/>
</dbReference>
<dbReference type="Proteomes" id="UP000095332">
    <property type="component" value="Unassembled WGS sequence"/>
</dbReference>
<sequence>MGKPRSGIQVSIYNTPGNEQRGPTSCARVITRDTKRMNDICEYISECSSVTSADIKGVLEALTSYIGRELSYGYSVELEGLGHFSPSVKSKEVTDQKGNTKSSASIHGVNFRCSPRLKEMVKKNAPILVKRENLPKTGIEGRKAKMLSYLERNSYINLTDYAGLNNCTRYRASEDIKQFIKDNVIASVGYRTHRIYVLPEKEDEQN</sequence>
<evidence type="ECO:0000313" key="17">
    <source>
        <dbReference type="Proteomes" id="UP000315827"/>
    </source>
</evidence>
<dbReference type="GeneID" id="93524696"/>
<proteinExistence type="predicted"/>
<reference evidence="6" key="6">
    <citation type="submission" date="2023-01" db="EMBL/GenBank/DDBJ databases">
        <title>Human gut microbiome strain richness.</title>
        <authorList>
            <person name="Chen-Liaw A."/>
        </authorList>
    </citation>
    <scope>NUCLEOTIDE SEQUENCE</scope>
    <source>
        <strain evidence="7">D35st1_E5_D35t1_190705</strain>
        <strain evidence="6">RTP21484st1_E5_RTP21484_190118</strain>
    </source>
</reference>
<evidence type="ECO:0000256" key="2">
    <source>
        <dbReference type="SAM" id="MobiDB-lite"/>
    </source>
</evidence>
<evidence type="ECO:0000313" key="19">
    <source>
        <dbReference type="Proteomes" id="UP000471216"/>
    </source>
</evidence>
<evidence type="ECO:0000313" key="7">
    <source>
        <dbReference type="EMBL" id="MDB9140460.1"/>
    </source>
</evidence>
<dbReference type="Pfam" id="PF18291">
    <property type="entry name" value="HU-HIG"/>
    <property type="match status" value="1"/>
</dbReference>
<keyword evidence="1 4" id="KW-0238">DNA-binding</keyword>
<dbReference type="InterPro" id="IPR010992">
    <property type="entry name" value="IHF-like_DNA-bd_dom_sf"/>
</dbReference>
<reference evidence="14 15" key="1">
    <citation type="submission" date="2015-09" db="EMBL/GenBank/DDBJ databases">
        <authorList>
            <consortium name="Pathogen Informatics"/>
        </authorList>
    </citation>
    <scope>NUCLEOTIDE SEQUENCE [LARGE SCALE GENOMIC DNA]</scope>
    <source>
        <strain evidence="4 15">2789STDY5608872</strain>
        <strain evidence="5 14">2789STDY5834948</strain>
    </source>
</reference>
<dbReference type="Proteomes" id="UP000315827">
    <property type="component" value="Unassembled WGS sequence"/>
</dbReference>
<dbReference type="EMBL" id="QSJN01000008">
    <property type="protein sequence ID" value="RHD73481.1"/>
    <property type="molecule type" value="Genomic_DNA"/>
</dbReference>
<dbReference type="EMBL" id="WKMX01000013">
    <property type="protein sequence ID" value="MRZ07435.1"/>
    <property type="molecule type" value="Genomic_DNA"/>
</dbReference>
<organism evidence="4 15">
    <name type="scientific">Parabacteroides distasonis</name>
    <dbReference type="NCBI Taxonomy" id="823"/>
    <lineage>
        <taxon>Bacteria</taxon>
        <taxon>Pseudomonadati</taxon>
        <taxon>Bacteroidota</taxon>
        <taxon>Bacteroidia</taxon>
        <taxon>Bacteroidales</taxon>
        <taxon>Tannerellaceae</taxon>
        <taxon>Parabacteroides</taxon>
    </lineage>
</organism>
<dbReference type="InterPro" id="IPR005902">
    <property type="entry name" value="HU_DNA-bd_put"/>
</dbReference>
<dbReference type="Proteomes" id="UP000450599">
    <property type="component" value="Unassembled WGS sequence"/>
</dbReference>
<dbReference type="EMBL" id="CP120353">
    <property type="protein sequence ID" value="WET64933.1"/>
    <property type="molecule type" value="Genomic_DNA"/>
</dbReference>
<name>A0A173R1N2_PARDI</name>
<evidence type="ECO:0000313" key="13">
    <source>
        <dbReference type="EMBL" id="WET64933.1"/>
    </source>
</evidence>
<dbReference type="RefSeq" id="WP_005866317.1">
    <property type="nucleotide sequence ID" value="NZ_CAXSKO010000007.1"/>
</dbReference>
<evidence type="ECO:0000313" key="12">
    <source>
        <dbReference type="EMBL" id="TWV64678.1"/>
    </source>
</evidence>
<evidence type="ECO:0000313" key="5">
    <source>
        <dbReference type="EMBL" id="CUQ47903.1"/>
    </source>
</evidence>
<evidence type="ECO:0000313" key="4">
    <source>
        <dbReference type="EMBL" id="CUM71469.1"/>
    </source>
</evidence>
<dbReference type="EMBL" id="CYXP01000001">
    <property type="protein sequence ID" value="CUM71469.1"/>
    <property type="molecule type" value="Genomic_DNA"/>
</dbReference>
<evidence type="ECO:0000313" key="14">
    <source>
        <dbReference type="Proteomes" id="UP000095332"/>
    </source>
</evidence>
<evidence type="ECO:0000256" key="1">
    <source>
        <dbReference type="ARBA" id="ARBA00023125"/>
    </source>
</evidence>
<dbReference type="Proteomes" id="UP001221009">
    <property type="component" value="Chromosome"/>
</dbReference>
<reference evidence="12 17" key="4">
    <citation type="submission" date="2019-07" db="EMBL/GenBank/DDBJ databases">
        <title>Genome sequencing of Parabacteroides distasonis iSURF_7.</title>
        <authorList>
            <person name="Degefu H.N."/>
            <person name="Ruoff K.L."/>
            <person name="Price C.E."/>
            <person name="Valls R.A."/>
            <person name="O'Toole G.A."/>
        </authorList>
    </citation>
    <scope>NUCLEOTIDE SEQUENCE [LARGE SCALE GENOMIC DNA]</scope>
    <source>
        <strain evidence="12 17">CFPLTA003_1B</strain>
    </source>
</reference>
<dbReference type="SUPFAM" id="SSF47729">
    <property type="entry name" value="IHF-like DNA-binding proteins"/>
    <property type="match status" value="1"/>
</dbReference>
<dbReference type="Proteomes" id="UP001211522">
    <property type="component" value="Unassembled WGS sequence"/>
</dbReference>
<accession>A0A173R1N2</accession>
<reference evidence="13" key="7">
    <citation type="submission" date="2023-03" db="EMBL/GenBank/DDBJ databases">
        <title>Parabacteroides distasonis, a bacteria resistant against UC.</title>
        <authorList>
            <person name="Dai W."/>
        </authorList>
    </citation>
    <scope>NUCLEOTIDE SEQUENCE</scope>
    <source>
        <strain evidence="13">F1-28</strain>
    </source>
</reference>
<dbReference type="EMBL" id="JAQMPX010000135">
    <property type="protein sequence ID" value="MDB9140460.1"/>
    <property type="molecule type" value="Genomic_DNA"/>
</dbReference>
<dbReference type="EMBL" id="VOHW01000001">
    <property type="protein sequence ID" value="TWV64678.1"/>
    <property type="molecule type" value="Genomic_DNA"/>
</dbReference>
<evidence type="ECO:0000313" key="8">
    <source>
        <dbReference type="EMBL" id="MRY85969.1"/>
    </source>
</evidence>
<feature type="compositionally biased region" description="Polar residues" evidence="2">
    <location>
        <begin position="8"/>
        <end position="23"/>
    </location>
</feature>
<feature type="region of interest" description="Disordered" evidence="2">
    <location>
        <begin position="1"/>
        <end position="24"/>
    </location>
</feature>
<dbReference type="Gene3D" id="4.10.520.10">
    <property type="entry name" value="IHF-like DNA-binding proteins"/>
    <property type="match status" value="1"/>
</dbReference>
<dbReference type="GO" id="GO:0003677">
    <property type="term" value="F:DNA binding"/>
    <property type="evidence" value="ECO:0007669"/>
    <property type="project" value="UniProtKB-KW"/>
</dbReference>
<evidence type="ECO:0000313" key="10">
    <source>
        <dbReference type="EMBL" id="QJE28254.1"/>
    </source>
</evidence>
<dbReference type="Proteomes" id="UP000284660">
    <property type="component" value="Unassembled WGS sequence"/>
</dbReference>
<evidence type="ECO:0000259" key="3">
    <source>
        <dbReference type="Pfam" id="PF18291"/>
    </source>
</evidence>
<dbReference type="Proteomes" id="UP001210126">
    <property type="component" value="Unassembled WGS sequence"/>
</dbReference>
<evidence type="ECO:0000313" key="15">
    <source>
        <dbReference type="Proteomes" id="UP000095591"/>
    </source>
</evidence>
<dbReference type="EMBL" id="CP051672">
    <property type="protein sequence ID" value="QJE28254.1"/>
    <property type="molecule type" value="Genomic_DNA"/>
</dbReference>
<dbReference type="Proteomes" id="UP000501982">
    <property type="component" value="Chromosome"/>
</dbReference>
<dbReference type="Proteomes" id="UP000095591">
    <property type="component" value="Unassembled WGS sequence"/>
</dbReference>
<dbReference type="Proteomes" id="UP000471216">
    <property type="component" value="Unassembled WGS sequence"/>
</dbReference>
<dbReference type="InterPro" id="IPR041607">
    <property type="entry name" value="HU-HIG"/>
</dbReference>